<feature type="transmembrane region" description="Helical" evidence="2">
    <location>
        <begin position="56"/>
        <end position="74"/>
    </location>
</feature>
<protein>
    <submittedName>
        <fullName evidence="4">Membrane-flanked domain protein</fullName>
    </submittedName>
</protein>
<dbReference type="KEGG" id="nml:Namu_1465"/>
<keyword evidence="2" id="KW-0472">Membrane</keyword>
<feature type="region of interest" description="Disordered" evidence="1">
    <location>
        <begin position="1"/>
        <end position="27"/>
    </location>
</feature>
<dbReference type="eggNOG" id="COG3402">
    <property type="taxonomic scope" value="Bacteria"/>
</dbReference>
<name>C8XEK6_NAKMY</name>
<evidence type="ECO:0000259" key="3">
    <source>
        <dbReference type="Pfam" id="PF03703"/>
    </source>
</evidence>
<reference evidence="5" key="1">
    <citation type="submission" date="2009-09" db="EMBL/GenBank/DDBJ databases">
        <title>The complete genome of Nakamurella multipartita DSM 44233.</title>
        <authorList>
            <consortium name="US DOE Joint Genome Institute (JGI-PGF)"/>
            <person name="Lucas S."/>
            <person name="Copeland A."/>
            <person name="Lapidus A."/>
            <person name="Glavina del Rio T."/>
            <person name="Dalin E."/>
            <person name="Tice H."/>
            <person name="Bruce D."/>
            <person name="Goodwin L."/>
            <person name="Pitluck S."/>
            <person name="Kyrpides N."/>
            <person name="Mavromatis K."/>
            <person name="Ivanova N."/>
            <person name="Ovchinnikova G."/>
            <person name="Sims D."/>
            <person name="Meincke L."/>
            <person name="Brettin T."/>
            <person name="Detter J.C."/>
            <person name="Han C."/>
            <person name="Larimer F."/>
            <person name="Land M."/>
            <person name="Hauser L."/>
            <person name="Markowitz V."/>
            <person name="Cheng J.-F."/>
            <person name="Hugenholtz P."/>
            <person name="Woyke T."/>
            <person name="Wu D."/>
            <person name="Klenk H.-P."/>
            <person name="Eisen J.A."/>
        </authorList>
    </citation>
    <scope>NUCLEOTIDE SEQUENCE [LARGE SCALE GENOMIC DNA]</scope>
    <source>
        <strain evidence="5">ATCC 700099 / DSM 44233 / CIP 104796 / JCM 9543 / NBRC 105858 / Y-104</strain>
    </source>
</reference>
<dbReference type="STRING" id="479431.Namu_1465"/>
<dbReference type="PANTHER" id="PTHR34473">
    <property type="entry name" value="UPF0699 TRANSMEMBRANE PROTEIN YDBS"/>
    <property type="match status" value="1"/>
</dbReference>
<accession>C8XEK6</accession>
<evidence type="ECO:0000313" key="5">
    <source>
        <dbReference type="Proteomes" id="UP000002218"/>
    </source>
</evidence>
<keyword evidence="2" id="KW-0812">Transmembrane</keyword>
<dbReference type="InParanoid" id="C8XEK6"/>
<organism evidence="4 5">
    <name type="scientific">Nakamurella multipartita (strain ATCC 700099 / DSM 44233 / CIP 104796 / JCM 9543 / NBRC 105858 / Y-104)</name>
    <name type="common">Microsphaera multipartita</name>
    <dbReference type="NCBI Taxonomy" id="479431"/>
    <lineage>
        <taxon>Bacteria</taxon>
        <taxon>Bacillati</taxon>
        <taxon>Actinomycetota</taxon>
        <taxon>Actinomycetes</taxon>
        <taxon>Nakamurellales</taxon>
        <taxon>Nakamurellaceae</taxon>
        <taxon>Nakamurella</taxon>
    </lineage>
</organism>
<dbReference type="AlphaFoldDB" id="C8XEK6"/>
<dbReference type="InterPro" id="IPR005182">
    <property type="entry name" value="YdbS-like_PH"/>
</dbReference>
<proteinExistence type="predicted"/>
<evidence type="ECO:0000256" key="2">
    <source>
        <dbReference type="SAM" id="Phobius"/>
    </source>
</evidence>
<feature type="transmembrane region" description="Helical" evidence="2">
    <location>
        <begin position="80"/>
        <end position="100"/>
    </location>
</feature>
<dbReference type="HOGENOM" id="CLU_104197_3_2_11"/>
<dbReference type="Proteomes" id="UP000002218">
    <property type="component" value="Chromosome"/>
</dbReference>
<gene>
    <name evidence="4" type="ordered locus">Namu_1465</name>
</gene>
<feature type="compositionally biased region" description="Pro residues" evidence="1">
    <location>
        <begin position="16"/>
        <end position="25"/>
    </location>
</feature>
<dbReference type="Pfam" id="PF03703">
    <property type="entry name" value="bPH_2"/>
    <property type="match status" value="1"/>
</dbReference>
<feature type="domain" description="YdbS-like PH" evidence="3">
    <location>
        <begin position="105"/>
        <end position="178"/>
    </location>
</feature>
<dbReference type="PANTHER" id="PTHR34473:SF2">
    <property type="entry name" value="UPF0699 TRANSMEMBRANE PROTEIN YDBT"/>
    <property type="match status" value="1"/>
</dbReference>
<evidence type="ECO:0000313" key="4">
    <source>
        <dbReference type="EMBL" id="ACV77864.1"/>
    </source>
</evidence>
<keyword evidence="5" id="KW-1185">Reference proteome</keyword>
<dbReference type="EMBL" id="CP001737">
    <property type="protein sequence ID" value="ACV77864.1"/>
    <property type="molecule type" value="Genomic_DNA"/>
</dbReference>
<sequence length="191" mass="21051">MPPAPLSSAAEATPAPGSPPAPVETPPIGSLPLVGDEVKERQRLSRRVISYWRWRWLLSLLPALLLLAALAIVIPWGDAWLRWSAFLVLAVAAFVALIILPPIRYRVFWYAISPTEIDIQHGIIFIKRSVIPMNRVQSMRVERGPIADHFQMSTLRISTAASTLSVSGLGRPEADEVCTRISQLADVADDL</sequence>
<keyword evidence="2" id="KW-1133">Transmembrane helix</keyword>
<reference evidence="4 5" key="2">
    <citation type="journal article" date="2010" name="Stand. Genomic Sci.">
        <title>Complete genome sequence of Nakamurella multipartita type strain (Y-104).</title>
        <authorList>
            <person name="Tice H."/>
            <person name="Mayilraj S."/>
            <person name="Sims D."/>
            <person name="Lapidus A."/>
            <person name="Nolan M."/>
            <person name="Lucas S."/>
            <person name="Glavina Del Rio T."/>
            <person name="Copeland A."/>
            <person name="Cheng J.F."/>
            <person name="Meincke L."/>
            <person name="Bruce D."/>
            <person name="Goodwin L."/>
            <person name="Pitluck S."/>
            <person name="Ivanova N."/>
            <person name="Mavromatis K."/>
            <person name="Ovchinnikova G."/>
            <person name="Pati A."/>
            <person name="Chen A."/>
            <person name="Palaniappan K."/>
            <person name="Land M."/>
            <person name="Hauser L."/>
            <person name="Chang Y.J."/>
            <person name="Jeffries C.D."/>
            <person name="Detter J.C."/>
            <person name="Brettin T."/>
            <person name="Rohde M."/>
            <person name="Goker M."/>
            <person name="Bristow J."/>
            <person name="Eisen J.A."/>
            <person name="Markowitz V."/>
            <person name="Hugenholtz P."/>
            <person name="Kyrpides N.C."/>
            <person name="Klenk H.P."/>
            <person name="Chen F."/>
        </authorList>
    </citation>
    <scope>NUCLEOTIDE SEQUENCE [LARGE SCALE GENOMIC DNA]</scope>
    <source>
        <strain evidence="5">ATCC 700099 / DSM 44233 / CIP 104796 / JCM 9543 / NBRC 105858 / Y-104</strain>
    </source>
</reference>
<evidence type="ECO:0000256" key="1">
    <source>
        <dbReference type="SAM" id="MobiDB-lite"/>
    </source>
</evidence>